<protein>
    <submittedName>
        <fullName evidence="2">Uncharacterized protein</fullName>
    </submittedName>
</protein>
<accession>A0A4Z2GXT7</accession>
<evidence type="ECO:0000313" key="2">
    <source>
        <dbReference type="EMBL" id="TNN57583.1"/>
    </source>
</evidence>
<evidence type="ECO:0000256" key="1">
    <source>
        <dbReference type="SAM" id="MobiDB-lite"/>
    </source>
</evidence>
<reference evidence="2 3" key="1">
    <citation type="submission" date="2019-03" db="EMBL/GenBank/DDBJ databases">
        <title>First draft genome of Liparis tanakae, snailfish: a comprehensive survey of snailfish specific genes.</title>
        <authorList>
            <person name="Kim W."/>
            <person name="Song I."/>
            <person name="Jeong J.-H."/>
            <person name="Kim D."/>
            <person name="Kim S."/>
            <person name="Ryu S."/>
            <person name="Song J.Y."/>
            <person name="Lee S.K."/>
        </authorList>
    </citation>
    <scope>NUCLEOTIDE SEQUENCE [LARGE SCALE GENOMIC DNA]</scope>
    <source>
        <tissue evidence="2">Muscle</tissue>
    </source>
</reference>
<feature type="region of interest" description="Disordered" evidence="1">
    <location>
        <begin position="83"/>
        <end position="120"/>
    </location>
</feature>
<name>A0A4Z2GXT7_9TELE</name>
<dbReference type="EMBL" id="SRLO01000401">
    <property type="protein sequence ID" value="TNN57583.1"/>
    <property type="molecule type" value="Genomic_DNA"/>
</dbReference>
<organism evidence="2 3">
    <name type="scientific">Liparis tanakae</name>
    <name type="common">Tanaka's snailfish</name>
    <dbReference type="NCBI Taxonomy" id="230148"/>
    <lineage>
        <taxon>Eukaryota</taxon>
        <taxon>Metazoa</taxon>
        <taxon>Chordata</taxon>
        <taxon>Craniata</taxon>
        <taxon>Vertebrata</taxon>
        <taxon>Euteleostomi</taxon>
        <taxon>Actinopterygii</taxon>
        <taxon>Neopterygii</taxon>
        <taxon>Teleostei</taxon>
        <taxon>Neoteleostei</taxon>
        <taxon>Acanthomorphata</taxon>
        <taxon>Eupercaria</taxon>
        <taxon>Perciformes</taxon>
        <taxon>Cottioidei</taxon>
        <taxon>Cottales</taxon>
        <taxon>Liparidae</taxon>
        <taxon>Liparis</taxon>
    </lineage>
</organism>
<proteinExistence type="predicted"/>
<dbReference type="AlphaFoldDB" id="A0A4Z2GXT7"/>
<comment type="caution">
    <text evidence="2">The sequence shown here is derived from an EMBL/GenBank/DDBJ whole genome shotgun (WGS) entry which is preliminary data.</text>
</comment>
<sequence>MDSARVTHFAARTFSSLMFMPRNGKAERRRGEGRGGACGQATKDGIELPVTLFSFTKWTTGQLQEIKKAVFQFCAVRAVHRRDDSGHSPAVDLDASDSFCGPSSGLPAPPAQEELEHESWSHDWSMRRAAACRGHHET</sequence>
<evidence type="ECO:0000313" key="3">
    <source>
        <dbReference type="Proteomes" id="UP000314294"/>
    </source>
</evidence>
<keyword evidence="3" id="KW-1185">Reference proteome</keyword>
<dbReference type="Proteomes" id="UP000314294">
    <property type="component" value="Unassembled WGS sequence"/>
</dbReference>
<gene>
    <name evidence="2" type="ORF">EYF80_032185</name>
</gene>